<reference evidence="3" key="1">
    <citation type="journal article" date="2014" name="Stand. Genomic Sci.">
        <title>Genome sequence of the exopolysaccharide-producing Salipiger mucosus type strain (DSM 16094(T)), a moderately halophilic member of the Roseobacter clade.</title>
        <authorList>
            <person name="Riedel T."/>
            <person name="Spring S."/>
            <person name="Fiebig A."/>
            <person name="Petersen J."/>
            <person name="Kyrpides N.C."/>
            <person name="Goker M."/>
            <person name="Klenk H.P."/>
        </authorList>
    </citation>
    <scope>NUCLEOTIDE SEQUENCE [LARGE SCALE GENOMIC DNA]</scope>
    <source>
        <strain evidence="3">DSM 16094</strain>
    </source>
</reference>
<feature type="compositionally biased region" description="Low complexity" evidence="1">
    <location>
        <begin position="8"/>
        <end position="21"/>
    </location>
</feature>
<comment type="caution">
    <text evidence="2">The sequence shown here is derived from an EMBL/GenBank/DDBJ whole genome shotgun (WGS) entry which is preliminary data.</text>
</comment>
<accession>S9SI38</accession>
<dbReference type="HOGENOM" id="CLU_715501_0_0_5"/>
<name>S9SI38_9RHOB</name>
<sequence>MTVSQGSDHGPGAPDAPAPMHGGNEYPLLDIPFSVMIEGRRYAGEGLSMVGAEVTGLVDPALDGSTGIARLLFDFPGYQLALTPSVLIRVVDSNRMELAFTEPTGEHAPQLRQVLGDYISGDITASGSVIRAGAFAETRGVKAPAPKPTFGQRLRGGVGSVPVIGATIALVATAVGLAQSKLLTTAIPAPGRVIPDGQTMRATADGQITYVDLEAPEGEVLYSIDSVDGETLSIAMPCDCNAYGTGVAEGSTVLAGEPVVAVAPQDAQMVVEAQLPQELLFRIQRAGGVGVELSGGGEFEARLDESFRPPGIEAADEPERAILRPEIELEPEAMGQVAALTVRWDALAGFEPVIDAFDRIGAEVSRQYTQNIRPLLADISETVGDQ</sequence>
<dbReference type="eggNOG" id="ENOG50323SC">
    <property type="taxonomic scope" value="Bacteria"/>
</dbReference>
<dbReference type="STRING" id="1123237.Salmuc_00815"/>
<dbReference type="Proteomes" id="UP000015347">
    <property type="component" value="Unassembled WGS sequence"/>
</dbReference>
<protein>
    <submittedName>
        <fullName evidence="2">Uncharacterized protein</fullName>
    </submittedName>
</protein>
<evidence type="ECO:0000256" key="1">
    <source>
        <dbReference type="SAM" id="MobiDB-lite"/>
    </source>
</evidence>
<dbReference type="EMBL" id="APVH01000005">
    <property type="protein sequence ID" value="EPX85999.1"/>
    <property type="molecule type" value="Genomic_DNA"/>
</dbReference>
<organism evidence="2 3">
    <name type="scientific">Salipiger mucosus DSM 16094</name>
    <dbReference type="NCBI Taxonomy" id="1123237"/>
    <lineage>
        <taxon>Bacteria</taxon>
        <taxon>Pseudomonadati</taxon>
        <taxon>Pseudomonadota</taxon>
        <taxon>Alphaproteobacteria</taxon>
        <taxon>Rhodobacterales</taxon>
        <taxon>Roseobacteraceae</taxon>
        <taxon>Salipiger</taxon>
    </lineage>
</organism>
<keyword evidence="3" id="KW-1185">Reference proteome</keyword>
<evidence type="ECO:0000313" key="3">
    <source>
        <dbReference type="Proteomes" id="UP000015347"/>
    </source>
</evidence>
<dbReference type="RefSeq" id="WP_021119719.1">
    <property type="nucleotide sequence ID" value="NZ_KE557273.1"/>
</dbReference>
<proteinExistence type="predicted"/>
<dbReference type="AlphaFoldDB" id="S9SI38"/>
<gene>
    <name evidence="2" type="ORF">Salmuc_00815</name>
</gene>
<evidence type="ECO:0000313" key="2">
    <source>
        <dbReference type="EMBL" id="EPX85999.1"/>
    </source>
</evidence>
<feature type="region of interest" description="Disordered" evidence="1">
    <location>
        <begin position="1"/>
        <end position="21"/>
    </location>
</feature>
<dbReference type="OrthoDB" id="8394711at2"/>